<sequence>MLLLHVPVATSLKFFRTVDNIIYDAFKLAAFHRYLQNSDEEWDHCLHNASTYQMPKQLRQTFIFILCFCNLTIVLEMWNKYSIDMSLDYLHNIEAASLNFLLQ</sequence>
<keyword evidence="1" id="KW-1133">Transmembrane helix</keyword>
<feature type="transmembrane region" description="Helical" evidence="1">
    <location>
        <begin position="61"/>
        <end position="78"/>
    </location>
</feature>
<dbReference type="AlphaFoldDB" id="A0A4Y2ITZ7"/>
<evidence type="ECO:0000313" key="2">
    <source>
        <dbReference type="EMBL" id="GBM81351.1"/>
    </source>
</evidence>
<proteinExistence type="predicted"/>
<evidence type="ECO:0000256" key="1">
    <source>
        <dbReference type="SAM" id="Phobius"/>
    </source>
</evidence>
<organism evidence="2 3">
    <name type="scientific">Araneus ventricosus</name>
    <name type="common">Orbweaver spider</name>
    <name type="synonym">Epeira ventricosa</name>
    <dbReference type="NCBI Taxonomy" id="182803"/>
    <lineage>
        <taxon>Eukaryota</taxon>
        <taxon>Metazoa</taxon>
        <taxon>Ecdysozoa</taxon>
        <taxon>Arthropoda</taxon>
        <taxon>Chelicerata</taxon>
        <taxon>Arachnida</taxon>
        <taxon>Araneae</taxon>
        <taxon>Araneomorphae</taxon>
        <taxon>Entelegynae</taxon>
        <taxon>Araneoidea</taxon>
        <taxon>Araneidae</taxon>
        <taxon>Araneus</taxon>
    </lineage>
</organism>
<evidence type="ECO:0000313" key="3">
    <source>
        <dbReference type="Proteomes" id="UP000499080"/>
    </source>
</evidence>
<dbReference type="EMBL" id="BGPR01002940">
    <property type="protein sequence ID" value="GBM81351.1"/>
    <property type="molecule type" value="Genomic_DNA"/>
</dbReference>
<accession>A0A4Y2ITZ7</accession>
<comment type="caution">
    <text evidence="2">The sequence shown here is derived from an EMBL/GenBank/DDBJ whole genome shotgun (WGS) entry which is preliminary data.</text>
</comment>
<gene>
    <name evidence="2" type="ORF">AVEN_50811_1</name>
</gene>
<protein>
    <submittedName>
        <fullName evidence="2">Uncharacterized protein</fullName>
    </submittedName>
</protein>
<dbReference type="Proteomes" id="UP000499080">
    <property type="component" value="Unassembled WGS sequence"/>
</dbReference>
<name>A0A4Y2ITZ7_ARAVE</name>
<keyword evidence="3" id="KW-1185">Reference proteome</keyword>
<dbReference type="OrthoDB" id="7789720at2759"/>
<keyword evidence="1" id="KW-0472">Membrane</keyword>
<keyword evidence="1" id="KW-0812">Transmembrane</keyword>
<reference evidence="2 3" key="1">
    <citation type="journal article" date="2019" name="Sci. Rep.">
        <title>Orb-weaving spider Araneus ventricosus genome elucidates the spidroin gene catalogue.</title>
        <authorList>
            <person name="Kono N."/>
            <person name="Nakamura H."/>
            <person name="Ohtoshi R."/>
            <person name="Moran D.A.P."/>
            <person name="Shinohara A."/>
            <person name="Yoshida Y."/>
            <person name="Fujiwara M."/>
            <person name="Mori M."/>
            <person name="Tomita M."/>
            <person name="Arakawa K."/>
        </authorList>
    </citation>
    <scope>NUCLEOTIDE SEQUENCE [LARGE SCALE GENOMIC DNA]</scope>
</reference>